<comment type="caution">
    <text evidence="5">The sequence shown here is derived from an EMBL/GenBank/DDBJ whole genome shotgun (WGS) entry which is preliminary data.</text>
</comment>
<dbReference type="SUPFAM" id="SSF52540">
    <property type="entry name" value="P-loop containing nucleoside triphosphate hydrolases"/>
    <property type="match status" value="1"/>
</dbReference>
<keyword evidence="3" id="KW-0342">GTP-binding</keyword>
<accession>A0ABR1VSE8</accession>
<dbReference type="Pfam" id="PF00503">
    <property type="entry name" value="G-alpha"/>
    <property type="match status" value="1"/>
</dbReference>
<protein>
    <submittedName>
        <fullName evidence="5">Uncharacterized protein</fullName>
    </submittedName>
</protein>
<evidence type="ECO:0000313" key="5">
    <source>
        <dbReference type="EMBL" id="KAK8074185.1"/>
    </source>
</evidence>
<keyword evidence="4" id="KW-0807">Transducer</keyword>
<proteinExistence type="predicted"/>
<keyword evidence="6" id="KW-1185">Reference proteome</keyword>
<dbReference type="InterPro" id="IPR001019">
    <property type="entry name" value="Gprotein_alpha_su"/>
</dbReference>
<dbReference type="GeneID" id="92089556"/>
<keyword evidence="2" id="KW-0547">Nucleotide-binding</keyword>
<dbReference type="EMBL" id="JAQQWL010000005">
    <property type="protein sequence ID" value="KAK8074185.1"/>
    <property type="molecule type" value="Genomic_DNA"/>
</dbReference>
<organism evidence="5 6">
    <name type="scientific">Apiospora phragmitis</name>
    <dbReference type="NCBI Taxonomy" id="2905665"/>
    <lineage>
        <taxon>Eukaryota</taxon>
        <taxon>Fungi</taxon>
        <taxon>Dikarya</taxon>
        <taxon>Ascomycota</taxon>
        <taxon>Pezizomycotina</taxon>
        <taxon>Sordariomycetes</taxon>
        <taxon>Xylariomycetidae</taxon>
        <taxon>Amphisphaeriales</taxon>
        <taxon>Apiosporaceae</taxon>
        <taxon>Apiospora</taxon>
    </lineage>
</organism>
<dbReference type="PANTHER" id="PTHR10218">
    <property type="entry name" value="GTP-BINDING PROTEIN ALPHA SUBUNIT"/>
    <property type="match status" value="1"/>
</dbReference>
<dbReference type="Proteomes" id="UP001480595">
    <property type="component" value="Unassembled WGS sequence"/>
</dbReference>
<dbReference type="RefSeq" id="XP_066718660.1">
    <property type="nucleotide sequence ID" value="XM_066856493.1"/>
</dbReference>
<dbReference type="PANTHER" id="PTHR10218:SF302">
    <property type="entry name" value="GUANINE NUCLEOTIDE-BINDING PROTEIN ALPHA-5 SUBUNIT"/>
    <property type="match status" value="1"/>
</dbReference>
<dbReference type="SMART" id="SM00275">
    <property type="entry name" value="G_alpha"/>
    <property type="match status" value="1"/>
</dbReference>
<evidence type="ECO:0000256" key="2">
    <source>
        <dbReference type="ARBA" id="ARBA00022741"/>
    </source>
</evidence>
<gene>
    <name evidence="5" type="ORF">PG994_005084</name>
</gene>
<keyword evidence="1" id="KW-0479">Metal-binding</keyword>
<dbReference type="Gene3D" id="3.40.50.300">
    <property type="entry name" value="P-loop containing nucleotide triphosphate hydrolases"/>
    <property type="match status" value="1"/>
</dbReference>
<evidence type="ECO:0000256" key="3">
    <source>
        <dbReference type="ARBA" id="ARBA00023134"/>
    </source>
</evidence>
<evidence type="ECO:0000313" key="6">
    <source>
        <dbReference type="Proteomes" id="UP001480595"/>
    </source>
</evidence>
<reference evidence="5 6" key="1">
    <citation type="submission" date="2023-01" db="EMBL/GenBank/DDBJ databases">
        <title>Analysis of 21 Apiospora genomes using comparative genomics revels a genus with tremendous synthesis potential of carbohydrate active enzymes and secondary metabolites.</title>
        <authorList>
            <person name="Sorensen T."/>
        </authorList>
    </citation>
    <scope>NUCLEOTIDE SEQUENCE [LARGE SCALE GENOMIC DNA]</scope>
    <source>
        <strain evidence="5 6">CBS 135458</strain>
    </source>
</reference>
<evidence type="ECO:0000256" key="1">
    <source>
        <dbReference type="ARBA" id="ARBA00022723"/>
    </source>
</evidence>
<sequence>MIPNDPEAFELQWTKLPSSARETMSGWRSRQSMVPGKRRKFLAKEKRRSWDIDRYLREEAKKLRANFTVFTFGDLVQIGLFWAQLSRFSGLPPSSYASMPSEPGAAAEKFNRVMDCLCEIHSELRRRMEPNDSTYWPKELEQLMRHTGLPSKGAIESMYRIWGDPGFEAFLRKHGIFLEERDHSLLRDLSAIVPPSSFPRDGEYLAAGHDKSYMKFNETIYDAADYRGRIISIRPGAGKGRWKHVYEEMTGAVFFADLLSYDKWLDQDEEVTFLHEHLLLFESVCNSRYLATTPMLLVLSNSWAFKSRLRTSPLSSIYPGYGGGSDPQKAVDYLVGRFTNMDPRQGAGMLFVKVIDIFDMSTIRDIVECFESTIIQGYLIGKEVL</sequence>
<evidence type="ECO:0000256" key="4">
    <source>
        <dbReference type="ARBA" id="ARBA00023224"/>
    </source>
</evidence>
<dbReference type="PROSITE" id="PS51882">
    <property type="entry name" value="G_ALPHA"/>
    <property type="match status" value="1"/>
</dbReference>
<dbReference type="InterPro" id="IPR027417">
    <property type="entry name" value="P-loop_NTPase"/>
</dbReference>
<name>A0ABR1VSE8_9PEZI</name>